<evidence type="ECO:0000256" key="1">
    <source>
        <dbReference type="SAM" id="MobiDB-lite"/>
    </source>
</evidence>
<evidence type="ECO:0000313" key="2">
    <source>
        <dbReference type="EMBL" id="GGH81939.1"/>
    </source>
</evidence>
<accession>A0ABQ2A1C4</accession>
<evidence type="ECO:0000313" key="3">
    <source>
        <dbReference type="Proteomes" id="UP000605427"/>
    </source>
</evidence>
<feature type="region of interest" description="Disordered" evidence="1">
    <location>
        <begin position="121"/>
        <end position="144"/>
    </location>
</feature>
<comment type="caution">
    <text evidence="2">The sequence shown here is derived from an EMBL/GenBank/DDBJ whole genome shotgun (WGS) entry which is preliminary data.</text>
</comment>
<organism evidence="2 3">
    <name type="scientific">Saccharibacillus endophyticus</name>
    <dbReference type="NCBI Taxonomy" id="2060666"/>
    <lineage>
        <taxon>Bacteria</taxon>
        <taxon>Bacillati</taxon>
        <taxon>Bacillota</taxon>
        <taxon>Bacilli</taxon>
        <taxon>Bacillales</taxon>
        <taxon>Paenibacillaceae</taxon>
        <taxon>Saccharibacillus</taxon>
    </lineage>
</organism>
<dbReference type="Proteomes" id="UP000605427">
    <property type="component" value="Unassembled WGS sequence"/>
</dbReference>
<sequence>MKKKKPFPRFWAGLAALMLLLLLPWIIWEVRPAKTLSVAVLDKTVTDESYREHKGLFWTLNQQKYRMPGGEKYLYDRDYYGNYPPENGLRHAERTLAEMPADTQLIYVADTYGLAEAQNADDTDAEAGVPANAGGQTPDSQEGGMKTVDVNVLEAAAARGTMLIAEFNSVAAPTLDPVRDRASALFGMKWTGWTARYFPDLTQGVEVPAWVPDRYREITGREWNYEGAGFLFVQDDGDLFVLREGQETEGGARISFTEAGRERFGIRPENRYNYWFDIVTASADSEVLANYDLQLTGNGRALLAEHGVRESFPAVIRREGTVDASELSFGSTAAPSAAQVSYYFAGDYADHDEYPFWRRYAGWPAFKSWFTFDAPGSEDAFYWDVYVPMMQKILKEASSVQLSADATGSR</sequence>
<protein>
    <recommendedName>
        <fullName evidence="4">DUF4350 domain-containing protein</fullName>
    </recommendedName>
</protein>
<dbReference type="RefSeq" id="WP_172245396.1">
    <property type="nucleotide sequence ID" value="NZ_BMDD01000004.1"/>
</dbReference>
<reference evidence="3" key="1">
    <citation type="journal article" date="2019" name="Int. J. Syst. Evol. Microbiol.">
        <title>The Global Catalogue of Microorganisms (GCM) 10K type strain sequencing project: providing services to taxonomists for standard genome sequencing and annotation.</title>
        <authorList>
            <consortium name="The Broad Institute Genomics Platform"/>
            <consortium name="The Broad Institute Genome Sequencing Center for Infectious Disease"/>
            <person name="Wu L."/>
            <person name="Ma J."/>
        </authorList>
    </citation>
    <scope>NUCLEOTIDE SEQUENCE [LARGE SCALE GENOMIC DNA]</scope>
    <source>
        <strain evidence="3">CCM 8702</strain>
    </source>
</reference>
<gene>
    <name evidence="2" type="ORF">GCM10007362_32500</name>
</gene>
<keyword evidence="3" id="KW-1185">Reference proteome</keyword>
<proteinExistence type="predicted"/>
<evidence type="ECO:0008006" key="4">
    <source>
        <dbReference type="Google" id="ProtNLM"/>
    </source>
</evidence>
<dbReference type="EMBL" id="BMDD01000004">
    <property type="protein sequence ID" value="GGH81939.1"/>
    <property type="molecule type" value="Genomic_DNA"/>
</dbReference>
<name>A0ABQ2A1C4_9BACL</name>